<proteinExistence type="predicted"/>
<name>A0A9P7D0E1_9AGAM</name>
<reference evidence="1" key="1">
    <citation type="journal article" date="2020" name="New Phytol.">
        <title>Comparative genomics reveals dynamic genome evolution in host specialist ectomycorrhizal fungi.</title>
        <authorList>
            <person name="Lofgren L.A."/>
            <person name="Nguyen N.H."/>
            <person name="Vilgalys R."/>
            <person name="Ruytinx J."/>
            <person name="Liao H.L."/>
            <person name="Branco S."/>
            <person name="Kuo A."/>
            <person name="LaButti K."/>
            <person name="Lipzen A."/>
            <person name="Andreopoulos W."/>
            <person name="Pangilinan J."/>
            <person name="Riley R."/>
            <person name="Hundley H."/>
            <person name="Na H."/>
            <person name="Barry K."/>
            <person name="Grigoriev I.V."/>
            <person name="Stajich J.E."/>
            <person name="Kennedy P.G."/>
        </authorList>
    </citation>
    <scope>NUCLEOTIDE SEQUENCE</scope>
    <source>
        <strain evidence="1">DOB743</strain>
    </source>
</reference>
<organism evidence="1 2">
    <name type="scientific">Suillus placidus</name>
    <dbReference type="NCBI Taxonomy" id="48579"/>
    <lineage>
        <taxon>Eukaryota</taxon>
        <taxon>Fungi</taxon>
        <taxon>Dikarya</taxon>
        <taxon>Basidiomycota</taxon>
        <taxon>Agaricomycotina</taxon>
        <taxon>Agaricomycetes</taxon>
        <taxon>Agaricomycetidae</taxon>
        <taxon>Boletales</taxon>
        <taxon>Suillineae</taxon>
        <taxon>Suillaceae</taxon>
        <taxon>Suillus</taxon>
    </lineage>
</organism>
<evidence type="ECO:0000313" key="2">
    <source>
        <dbReference type="Proteomes" id="UP000714275"/>
    </source>
</evidence>
<dbReference type="AlphaFoldDB" id="A0A9P7D0E1"/>
<accession>A0A9P7D0E1</accession>
<comment type="caution">
    <text evidence="1">The sequence shown here is derived from an EMBL/GenBank/DDBJ whole genome shotgun (WGS) entry which is preliminary data.</text>
</comment>
<dbReference type="EMBL" id="JABBWD010000041">
    <property type="protein sequence ID" value="KAG1774437.1"/>
    <property type="molecule type" value="Genomic_DNA"/>
</dbReference>
<protein>
    <submittedName>
        <fullName evidence="1">Uncharacterized protein</fullName>
    </submittedName>
</protein>
<keyword evidence="2" id="KW-1185">Reference proteome</keyword>
<evidence type="ECO:0000313" key="1">
    <source>
        <dbReference type="EMBL" id="KAG1774437.1"/>
    </source>
</evidence>
<sequence length="496" mass="56458">MVPGDVIAGDVRIKLNGPCADAESYGLGLRYKEKIFWRLSPHTKYSTMHSTLDAFRHRMPFQNFGNLIYNEMQFRTLEWQDKGLPRSVHEEERIAFEIKTPLVGINGADPLPRNFTSPFGILVPNTNYPPGLDYRRSVWRYIGNADAIYSESIYEYFVEIRFSNGTISEIPAGVTAFTPFHLSTEDETSSVNVSLAPAGLGSNSQSCKRSVDRLRSNYTVEVSFPEGAHIDQISENSQELKSRSQTFTPFLEALVPSIVSSMVPSMEQSRRFAVPPPPSHSSCREIKFAVTPSDLTHKGHISSTSSKPLSLSLPLGHNFVHEFSTYYQKLGHRVILDLRVKPDPSEPWEHEFEKERWERQTVGMDETNFDWVPWLSPVQTRRRYLDGHARLPVVSMQNQRPVPVHYLSDEARQPVFVNVSDIADLRSMTPEERDLLTPFTQPFIRVFAKGEELLNRYFTDCIGQPIYVGDTWLNKVLSVAVEGQHESEMDGLLDVQ</sequence>
<dbReference type="Proteomes" id="UP000714275">
    <property type="component" value="Unassembled WGS sequence"/>
</dbReference>
<dbReference type="OrthoDB" id="2590241at2759"/>
<gene>
    <name evidence="1" type="ORF">EV702DRAFT_1240561</name>
</gene>